<keyword evidence="1" id="KW-0472">Membrane</keyword>
<evidence type="ECO:0000256" key="1">
    <source>
        <dbReference type="SAM" id="Phobius"/>
    </source>
</evidence>
<feature type="non-terminal residue" evidence="2">
    <location>
        <position position="190"/>
    </location>
</feature>
<accession>A0A0H5QJH0</accession>
<name>A0A0H5QJH0_9EUKA</name>
<feature type="transmembrane region" description="Helical" evidence="1">
    <location>
        <begin position="119"/>
        <end position="139"/>
    </location>
</feature>
<feature type="transmembrane region" description="Helical" evidence="1">
    <location>
        <begin position="95"/>
        <end position="113"/>
    </location>
</feature>
<feature type="non-terminal residue" evidence="2">
    <location>
        <position position="1"/>
    </location>
</feature>
<organism evidence="2">
    <name type="scientific">Spongospora subterranea</name>
    <dbReference type="NCBI Taxonomy" id="70186"/>
    <lineage>
        <taxon>Eukaryota</taxon>
        <taxon>Sar</taxon>
        <taxon>Rhizaria</taxon>
        <taxon>Endomyxa</taxon>
        <taxon>Phytomyxea</taxon>
        <taxon>Plasmodiophorida</taxon>
        <taxon>Plasmodiophoridae</taxon>
        <taxon>Spongospora</taxon>
    </lineage>
</organism>
<keyword evidence="1" id="KW-1133">Transmembrane helix</keyword>
<proteinExistence type="predicted"/>
<feature type="transmembrane region" description="Helical" evidence="1">
    <location>
        <begin position="167"/>
        <end position="189"/>
    </location>
</feature>
<reference evidence="2" key="1">
    <citation type="submission" date="2015-04" db="EMBL/GenBank/DDBJ databases">
        <title>The genome sequence of the plant pathogenic Rhizarian Plasmodiophora brassicae reveals insights in its biotrophic life cycle and the origin of chitin synthesis.</title>
        <authorList>
            <person name="Schwelm A."/>
            <person name="Fogelqvist J."/>
            <person name="Knaust A."/>
            <person name="Julke S."/>
            <person name="Lilja T."/>
            <person name="Dhandapani V."/>
            <person name="Bonilla-Rosso G."/>
            <person name="Karlsson M."/>
            <person name="Shevchenko A."/>
            <person name="Choi S.R."/>
            <person name="Kim H.G."/>
            <person name="Park J.Y."/>
            <person name="Lim Y.P."/>
            <person name="Ludwig-Muller J."/>
            <person name="Dixelius C."/>
        </authorList>
    </citation>
    <scope>NUCLEOTIDE SEQUENCE</scope>
    <source>
        <tissue evidence="2">Potato root galls</tissue>
    </source>
</reference>
<feature type="transmembrane region" description="Helical" evidence="1">
    <location>
        <begin position="66"/>
        <end position="88"/>
    </location>
</feature>
<evidence type="ECO:0000313" key="2">
    <source>
        <dbReference type="EMBL" id="CRZ02260.1"/>
    </source>
</evidence>
<protein>
    <submittedName>
        <fullName evidence="2">Uncharacterized protein</fullName>
    </submittedName>
</protein>
<keyword evidence="1" id="KW-0812">Transmembrane</keyword>
<sequence>ANAVLITEHRSDNERVIDVVHNSVVSTGQQIQLHDPPRTRTIVPSSVAFTPNIQHESQVPGSSVPLWFLALISLTVDFHGSIIAIIVLSNPFWQVLPWIFVPLTGVGFCLLQIRPGSGLLLMTLGFVFMSIYTLAKLVVMPNQTFPQIAGVPARFFQFLSSSHQSKLIAFPVLCILPLFICKVAMTLILT</sequence>
<dbReference type="AlphaFoldDB" id="A0A0H5QJH0"/>
<dbReference type="EMBL" id="HACM01001818">
    <property type="protein sequence ID" value="CRZ02260.1"/>
    <property type="molecule type" value="Transcribed_RNA"/>
</dbReference>